<protein>
    <submittedName>
        <fullName evidence="2">Uncharacterized protein</fullName>
    </submittedName>
</protein>
<sequence length="133" mass="15444">MLKRKPLSKFQTSTSHFTPALTPSNPSPPPSRDSLRALELCDVTFQLPTSCQKEKLTQSTKKAITRSPSIFVTYYRYTKLERRTPVRFLTGKLIEQWRRHEKIFGIGSRVELHAVNHTSFGRSVFLSDFKYCY</sequence>
<accession>A0AA38ICG3</accession>
<evidence type="ECO:0000313" key="3">
    <source>
        <dbReference type="Proteomes" id="UP001168821"/>
    </source>
</evidence>
<evidence type="ECO:0000256" key="1">
    <source>
        <dbReference type="SAM" id="MobiDB-lite"/>
    </source>
</evidence>
<comment type="caution">
    <text evidence="2">The sequence shown here is derived from an EMBL/GenBank/DDBJ whole genome shotgun (WGS) entry which is preliminary data.</text>
</comment>
<name>A0AA38ICG3_9CUCU</name>
<evidence type="ECO:0000313" key="2">
    <source>
        <dbReference type="EMBL" id="KAJ3652001.1"/>
    </source>
</evidence>
<feature type="region of interest" description="Disordered" evidence="1">
    <location>
        <begin position="1"/>
        <end position="34"/>
    </location>
</feature>
<dbReference type="EMBL" id="JALNTZ010000005">
    <property type="protein sequence ID" value="KAJ3652001.1"/>
    <property type="molecule type" value="Genomic_DNA"/>
</dbReference>
<organism evidence="2 3">
    <name type="scientific">Zophobas morio</name>
    <dbReference type="NCBI Taxonomy" id="2755281"/>
    <lineage>
        <taxon>Eukaryota</taxon>
        <taxon>Metazoa</taxon>
        <taxon>Ecdysozoa</taxon>
        <taxon>Arthropoda</taxon>
        <taxon>Hexapoda</taxon>
        <taxon>Insecta</taxon>
        <taxon>Pterygota</taxon>
        <taxon>Neoptera</taxon>
        <taxon>Endopterygota</taxon>
        <taxon>Coleoptera</taxon>
        <taxon>Polyphaga</taxon>
        <taxon>Cucujiformia</taxon>
        <taxon>Tenebrionidae</taxon>
        <taxon>Zophobas</taxon>
    </lineage>
</organism>
<keyword evidence="3" id="KW-1185">Reference proteome</keyword>
<proteinExistence type="predicted"/>
<gene>
    <name evidence="2" type="ORF">Zmor_018002</name>
</gene>
<reference evidence="2" key="1">
    <citation type="journal article" date="2023" name="G3 (Bethesda)">
        <title>Whole genome assemblies of Zophobas morio and Tenebrio molitor.</title>
        <authorList>
            <person name="Kaur S."/>
            <person name="Stinson S.A."/>
            <person name="diCenzo G.C."/>
        </authorList>
    </citation>
    <scope>NUCLEOTIDE SEQUENCE</scope>
    <source>
        <strain evidence="2">QUZm001</strain>
    </source>
</reference>
<dbReference type="Proteomes" id="UP001168821">
    <property type="component" value="Unassembled WGS sequence"/>
</dbReference>
<dbReference type="AlphaFoldDB" id="A0AA38ICG3"/>